<protein>
    <submittedName>
        <fullName evidence="1">Uncharacterized protein</fullName>
    </submittedName>
</protein>
<evidence type="ECO:0000313" key="2">
    <source>
        <dbReference type="Proteomes" id="UP000614469"/>
    </source>
</evidence>
<gene>
    <name evidence="1" type="ORF">H8E29_10420</name>
</gene>
<dbReference type="AlphaFoldDB" id="A0A8J6NMH4"/>
<proteinExistence type="predicted"/>
<evidence type="ECO:0000313" key="1">
    <source>
        <dbReference type="EMBL" id="MBC8335671.1"/>
    </source>
</evidence>
<accession>A0A8J6NMH4</accession>
<comment type="caution">
    <text evidence="1">The sequence shown here is derived from an EMBL/GenBank/DDBJ whole genome shotgun (WGS) entry which is preliminary data.</text>
</comment>
<dbReference type="EMBL" id="JACNJN010000119">
    <property type="protein sequence ID" value="MBC8335671.1"/>
    <property type="molecule type" value="Genomic_DNA"/>
</dbReference>
<organism evidence="1 2">
    <name type="scientific">Candidatus Desulfolinea nitratireducens</name>
    <dbReference type="NCBI Taxonomy" id="2841698"/>
    <lineage>
        <taxon>Bacteria</taxon>
        <taxon>Bacillati</taxon>
        <taxon>Chloroflexota</taxon>
        <taxon>Anaerolineae</taxon>
        <taxon>Anaerolineales</taxon>
        <taxon>Anaerolineales incertae sedis</taxon>
        <taxon>Candidatus Desulfolinea</taxon>
    </lineage>
</organism>
<reference evidence="1 2" key="1">
    <citation type="submission" date="2020-08" db="EMBL/GenBank/DDBJ databases">
        <title>Bridging the membrane lipid divide: bacteria of the FCB group superphylum have the potential to synthesize archaeal ether lipids.</title>
        <authorList>
            <person name="Villanueva L."/>
            <person name="Von Meijenfeldt F.A.B."/>
            <person name="Westbye A.B."/>
            <person name="Yadav S."/>
            <person name="Hopmans E.C."/>
            <person name="Dutilh B.E."/>
            <person name="Sinninghe Damste J.S."/>
        </authorList>
    </citation>
    <scope>NUCLEOTIDE SEQUENCE [LARGE SCALE GENOMIC DNA]</scope>
    <source>
        <strain evidence="1">NIOZ-UU36</strain>
    </source>
</reference>
<sequence length="122" mass="12886">MELRNVFVVGDSLFAETLIQLLGDSQTVSVIGTAPTPEDAIPKLKSQTPDAVIVAVADESIVAAFTPILIANPNLPIIHADLNTNQMQVITNQSIDARVSDLLAAIAALPKQDASKDENIKA</sequence>
<name>A0A8J6NMH4_9CHLR</name>
<dbReference type="Proteomes" id="UP000614469">
    <property type="component" value="Unassembled WGS sequence"/>
</dbReference>